<reference evidence="17" key="1">
    <citation type="submission" date="2025-08" db="UniProtKB">
        <authorList>
            <consortium name="Ensembl"/>
        </authorList>
    </citation>
    <scope>IDENTIFICATION</scope>
</reference>
<dbReference type="InterPro" id="IPR045252">
    <property type="entry name" value="LPCAT1-like"/>
</dbReference>
<feature type="transmembrane region" description="Helical" evidence="15">
    <location>
        <begin position="32"/>
        <end position="57"/>
    </location>
</feature>
<keyword evidence="8" id="KW-0443">Lipid metabolism</keyword>
<dbReference type="CDD" id="cd07991">
    <property type="entry name" value="LPLAT_LPCAT1-like"/>
    <property type="match status" value="1"/>
</dbReference>
<keyword evidence="11" id="KW-1208">Phospholipid metabolism</keyword>
<evidence type="ECO:0000256" key="9">
    <source>
        <dbReference type="ARBA" id="ARBA00023136"/>
    </source>
</evidence>
<dbReference type="Proteomes" id="UP000472277">
    <property type="component" value="Chromosome 8"/>
</dbReference>
<feature type="compositionally biased region" description="Polar residues" evidence="14">
    <location>
        <begin position="467"/>
        <end position="492"/>
    </location>
</feature>
<evidence type="ECO:0000256" key="11">
    <source>
        <dbReference type="ARBA" id="ARBA00023264"/>
    </source>
</evidence>
<evidence type="ECO:0000256" key="4">
    <source>
        <dbReference type="ARBA" id="ARBA00022516"/>
    </source>
</evidence>
<evidence type="ECO:0000256" key="12">
    <source>
        <dbReference type="ARBA" id="ARBA00023315"/>
    </source>
</evidence>
<reference evidence="17" key="2">
    <citation type="submission" date="2025-09" db="UniProtKB">
        <authorList>
            <consortium name="Ensembl"/>
        </authorList>
    </citation>
    <scope>IDENTIFICATION</scope>
</reference>
<dbReference type="Pfam" id="PF01553">
    <property type="entry name" value="Acyltransferase"/>
    <property type="match status" value="1"/>
</dbReference>
<evidence type="ECO:0000256" key="5">
    <source>
        <dbReference type="ARBA" id="ARBA00022679"/>
    </source>
</evidence>
<feature type="domain" description="Phospholipid/glycerol acyltransferase" evidence="16">
    <location>
        <begin position="115"/>
        <end position="226"/>
    </location>
</feature>
<evidence type="ECO:0000256" key="2">
    <source>
        <dbReference type="ARBA" id="ARBA00005189"/>
    </source>
</evidence>
<comment type="pathway">
    <text evidence="13">Phospholipid metabolism.</text>
</comment>
<evidence type="ECO:0000256" key="3">
    <source>
        <dbReference type="ARBA" id="ARBA00008655"/>
    </source>
</evidence>
<gene>
    <name evidence="17" type="primary">LOC115198535</name>
</gene>
<dbReference type="AlphaFoldDB" id="A0A673X460"/>
<name>A0A673X460_SALTR</name>
<organism evidence="17 18">
    <name type="scientific">Salmo trutta</name>
    <name type="common">Brown trout</name>
    <dbReference type="NCBI Taxonomy" id="8032"/>
    <lineage>
        <taxon>Eukaryota</taxon>
        <taxon>Metazoa</taxon>
        <taxon>Chordata</taxon>
        <taxon>Craniata</taxon>
        <taxon>Vertebrata</taxon>
        <taxon>Euteleostomi</taxon>
        <taxon>Actinopterygii</taxon>
        <taxon>Neopterygii</taxon>
        <taxon>Teleostei</taxon>
        <taxon>Protacanthopterygii</taxon>
        <taxon>Salmoniformes</taxon>
        <taxon>Salmonidae</taxon>
        <taxon>Salmoninae</taxon>
        <taxon>Salmo</taxon>
    </lineage>
</organism>
<dbReference type="PANTHER" id="PTHR23063">
    <property type="entry name" value="PHOSPHOLIPID ACYLTRANSFERASE"/>
    <property type="match status" value="1"/>
</dbReference>
<sequence length="512" mass="57415">MERRDSRQATSDYPHPFIHKLKLTRAQRIRGMVLGTILFPIRVLLVTLCFLMMWPIARLRLAGLSEEERSRPIVAGWRWWLLHSIIRFLSRAAFFFLGFWVRVKGRRAGCKEAPVLAVAPHSSFLDMLVLPETQLATVVSRSENQKIPVIGALLGFNQSVMVNRKNPESRKQAIAQIIERLTSNGYWPQMLMFPEGTTTNGTILIKFKRGAFLAGVPVQPVLLHYPNKLVIPVLISCTLIWLQFLPVYTPSQEEKDDPNLYADNVQKLMAKTLGIPATDHVMEGRVPTRMLGGLSLPLEPPARETLSLLHKDGLRESEVEVALTQMIDRCQSEQGWRAVADELVPLMGLTDRQTAAKICGLYSKDDKVDLRQIYLSVAAVSSFMDFKSLLHIAFTLYDREGHGSLTAVDVSDLMGAIVGSPQYHTEELYSELSWRGAPTEQELFRVLTTHPTYQKLISEYLASEGAESTTPSTPLINGKVGNNNEGLPNDNRSALLYKTADNSSALPHKKDD</sequence>
<evidence type="ECO:0000313" key="18">
    <source>
        <dbReference type="Proteomes" id="UP000472277"/>
    </source>
</evidence>
<evidence type="ECO:0000256" key="10">
    <source>
        <dbReference type="ARBA" id="ARBA00023209"/>
    </source>
</evidence>
<evidence type="ECO:0000256" key="8">
    <source>
        <dbReference type="ARBA" id="ARBA00023098"/>
    </source>
</evidence>
<dbReference type="GO" id="GO:0016020">
    <property type="term" value="C:membrane"/>
    <property type="evidence" value="ECO:0007669"/>
    <property type="project" value="UniProtKB-SubCell"/>
</dbReference>
<evidence type="ECO:0000259" key="16">
    <source>
        <dbReference type="SMART" id="SM00563"/>
    </source>
</evidence>
<keyword evidence="10" id="KW-0594">Phospholipid biosynthesis</keyword>
<dbReference type="GO" id="GO:0036151">
    <property type="term" value="P:phosphatidylcholine acyl-chain remodeling"/>
    <property type="evidence" value="ECO:0007669"/>
    <property type="project" value="TreeGrafter"/>
</dbReference>
<keyword evidence="4" id="KW-0444">Lipid biosynthesis</keyword>
<dbReference type="GeneTree" id="ENSGT01030000234574"/>
<dbReference type="SMART" id="SM00563">
    <property type="entry name" value="PlsC"/>
    <property type="match status" value="1"/>
</dbReference>
<comment type="pathway">
    <text evidence="2">Lipid metabolism.</text>
</comment>
<dbReference type="GO" id="GO:0042171">
    <property type="term" value="F:lysophosphatidic acid acyltransferase activity"/>
    <property type="evidence" value="ECO:0007669"/>
    <property type="project" value="TreeGrafter"/>
</dbReference>
<protein>
    <submittedName>
        <fullName evidence="17">Lysophosphatidylcholine acyltransferase 4</fullName>
    </submittedName>
</protein>
<feature type="region of interest" description="Disordered" evidence="14">
    <location>
        <begin position="467"/>
        <end position="512"/>
    </location>
</feature>
<comment type="similarity">
    <text evidence="3">Belongs to the 1-acyl-sn-glycerol-3-phosphate acyltransferase family.</text>
</comment>
<keyword evidence="9 15" id="KW-0472">Membrane</keyword>
<evidence type="ECO:0000256" key="1">
    <source>
        <dbReference type="ARBA" id="ARBA00004370"/>
    </source>
</evidence>
<keyword evidence="7 15" id="KW-1133">Transmembrane helix</keyword>
<dbReference type="GO" id="GO:0047184">
    <property type="term" value="F:1-acylglycerophosphocholine O-acyltransferase activity"/>
    <property type="evidence" value="ECO:0007669"/>
    <property type="project" value="TreeGrafter"/>
</dbReference>
<evidence type="ECO:0000256" key="15">
    <source>
        <dbReference type="SAM" id="Phobius"/>
    </source>
</evidence>
<dbReference type="Ensembl" id="ENSSTUT00000016627.1">
    <property type="protein sequence ID" value="ENSSTUP00000015762.1"/>
    <property type="gene ID" value="ENSSTUG00000007208.1"/>
</dbReference>
<keyword evidence="5" id="KW-0808">Transferase</keyword>
<accession>A0A673X460</accession>
<keyword evidence="12" id="KW-0012">Acyltransferase</keyword>
<evidence type="ECO:0000313" key="17">
    <source>
        <dbReference type="Ensembl" id="ENSSTUP00000015762.1"/>
    </source>
</evidence>
<proteinExistence type="inferred from homology"/>
<dbReference type="GO" id="GO:0008654">
    <property type="term" value="P:phospholipid biosynthetic process"/>
    <property type="evidence" value="ECO:0007669"/>
    <property type="project" value="UniProtKB-KW"/>
</dbReference>
<evidence type="ECO:0000256" key="13">
    <source>
        <dbReference type="ARBA" id="ARBA00025707"/>
    </source>
</evidence>
<keyword evidence="18" id="KW-1185">Reference proteome</keyword>
<dbReference type="SUPFAM" id="SSF69593">
    <property type="entry name" value="Glycerol-3-phosphate (1)-acyltransferase"/>
    <property type="match status" value="1"/>
</dbReference>
<dbReference type="PANTHER" id="PTHR23063:SF7">
    <property type="entry name" value="LYSOPHOSPHOLIPID ACYLTRANSFERASE LPCAT4"/>
    <property type="match status" value="1"/>
</dbReference>
<evidence type="ECO:0000256" key="6">
    <source>
        <dbReference type="ARBA" id="ARBA00022692"/>
    </source>
</evidence>
<evidence type="ECO:0000256" key="7">
    <source>
        <dbReference type="ARBA" id="ARBA00022989"/>
    </source>
</evidence>
<dbReference type="GO" id="GO:0005783">
    <property type="term" value="C:endoplasmic reticulum"/>
    <property type="evidence" value="ECO:0007669"/>
    <property type="project" value="TreeGrafter"/>
</dbReference>
<keyword evidence="6 15" id="KW-0812">Transmembrane</keyword>
<dbReference type="InterPro" id="IPR002123">
    <property type="entry name" value="Plipid/glycerol_acylTrfase"/>
</dbReference>
<comment type="subcellular location">
    <subcellularLocation>
        <location evidence="1">Membrane</location>
    </subcellularLocation>
</comment>
<evidence type="ECO:0000256" key="14">
    <source>
        <dbReference type="SAM" id="MobiDB-lite"/>
    </source>
</evidence>